<gene>
    <name evidence="1" type="ORF">E2C01_038206</name>
</gene>
<organism evidence="1 2">
    <name type="scientific">Portunus trituberculatus</name>
    <name type="common">Swimming crab</name>
    <name type="synonym">Neptunus trituberculatus</name>
    <dbReference type="NCBI Taxonomy" id="210409"/>
    <lineage>
        <taxon>Eukaryota</taxon>
        <taxon>Metazoa</taxon>
        <taxon>Ecdysozoa</taxon>
        <taxon>Arthropoda</taxon>
        <taxon>Crustacea</taxon>
        <taxon>Multicrustacea</taxon>
        <taxon>Malacostraca</taxon>
        <taxon>Eumalacostraca</taxon>
        <taxon>Eucarida</taxon>
        <taxon>Decapoda</taxon>
        <taxon>Pleocyemata</taxon>
        <taxon>Brachyura</taxon>
        <taxon>Eubrachyura</taxon>
        <taxon>Portunoidea</taxon>
        <taxon>Portunidae</taxon>
        <taxon>Portuninae</taxon>
        <taxon>Portunus</taxon>
    </lineage>
</organism>
<sequence length="79" mass="8305">MINDKVVRNLTTYHSDCSGDKGQDSNTTGNAITVALTGYTSDLADSNKTERVFISSTQHETIAAGSGKVATSCFGCLLD</sequence>
<reference evidence="1 2" key="1">
    <citation type="submission" date="2019-05" db="EMBL/GenBank/DDBJ databases">
        <title>Another draft genome of Portunus trituberculatus and its Hox gene families provides insights of decapod evolution.</title>
        <authorList>
            <person name="Jeong J.-H."/>
            <person name="Song I."/>
            <person name="Kim S."/>
            <person name="Choi T."/>
            <person name="Kim D."/>
            <person name="Ryu S."/>
            <person name="Kim W."/>
        </authorList>
    </citation>
    <scope>NUCLEOTIDE SEQUENCE [LARGE SCALE GENOMIC DNA]</scope>
    <source>
        <tissue evidence="1">Muscle</tissue>
    </source>
</reference>
<dbReference type="AlphaFoldDB" id="A0A5B7FDJ8"/>
<name>A0A5B7FDJ8_PORTR</name>
<dbReference type="Proteomes" id="UP000324222">
    <property type="component" value="Unassembled WGS sequence"/>
</dbReference>
<proteinExistence type="predicted"/>
<protein>
    <submittedName>
        <fullName evidence="1">Uncharacterized protein</fullName>
    </submittedName>
</protein>
<keyword evidence="2" id="KW-1185">Reference proteome</keyword>
<evidence type="ECO:0000313" key="2">
    <source>
        <dbReference type="Proteomes" id="UP000324222"/>
    </source>
</evidence>
<accession>A0A5B7FDJ8</accession>
<evidence type="ECO:0000313" key="1">
    <source>
        <dbReference type="EMBL" id="MPC44532.1"/>
    </source>
</evidence>
<comment type="caution">
    <text evidence="1">The sequence shown here is derived from an EMBL/GenBank/DDBJ whole genome shotgun (WGS) entry which is preliminary data.</text>
</comment>
<dbReference type="EMBL" id="VSRR010006330">
    <property type="protein sequence ID" value="MPC44532.1"/>
    <property type="molecule type" value="Genomic_DNA"/>
</dbReference>